<proteinExistence type="predicted"/>
<protein>
    <submittedName>
        <fullName evidence="1">Uncharacterized protein</fullName>
    </submittedName>
</protein>
<accession>A0A8S5UDF5</accession>
<evidence type="ECO:0000313" key="1">
    <source>
        <dbReference type="EMBL" id="DAF92525.1"/>
    </source>
</evidence>
<name>A0A8S5UDF5_9CAUD</name>
<sequence length="130" mass="15142">MYDNCGNESKQIIDDREKDSILYISDSEKEMRIFLEYLKEKMDNNGKECFLDREHDILKTENYNLVCKSIHGTLLGVGYGYCLHYCFSNNFDKSKCNDMEKYSMEEILAHTREGAKEISELGILNMLGLV</sequence>
<dbReference type="EMBL" id="BK016068">
    <property type="protein sequence ID" value="DAF92525.1"/>
    <property type="molecule type" value="Genomic_DNA"/>
</dbReference>
<organism evidence="1">
    <name type="scientific">Siphoviridae sp. ctNLX12</name>
    <dbReference type="NCBI Taxonomy" id="2825469"/>
    <lineage>
        <taxon>Viruses</taxon>
        <taxon>Duplodnaviria</taxon>
        <taxon>Heunggongvirae</taxon>
        <taxon>Uroviricota</taxon>
        <taxon>Caudoviricetes</taxon>
    </lineage>
</organism>
<reference evidence="1" key="1">
    <citation type="journal article" date="2021" name="Proc. Natl. Acad. Sci. U.S.A.">
        <title>A Catalog of Tens of Thousands of Viruses from Human Metagenomes Reveals Hidden Associations with Chronic Diseases.</title>
        <authorList>
            <person name="Tisza M.J."/>
            <person name="Buck C.B."/>
        </authorList>
    </citation>
    <scope>NUCLEOTIDE SEQUENCE</scope>
    <source>
        <strain evidence="1">CtNLX12</strain>
    </source>
</reference>